<dbReference type="RefSeq" id="XP_014178322.1">
    <property type="nucleotide sequence ID" value="XM_014322847.1"/>
</dbReference>
<protein>
    <recommendedName>
        <fullName evidence="9">Major facilitator superfamily (MFS) profile domain-containing protein</fullName>
    </recommendedName>
</protein>
<sequence length="377" mass="42091">MRWGSKRFDETVDVDVVSVDPQAQLQAQLDPQGKGLEVKKSAAERRFLLKLDIFLLTYGCLSQVIKYLDQTNINTAYVSGMSEALNFHGNELNYFATWFNVGCLELLWGIFTGCIAACKTASPIYGLRALIGVAESSSKVAWYTPLEMAKRIGFYHSCQAVGSMLSGALQTAIHESLEGKHGIAGWQWTFIINCIMTICLALIGPLMIPDFPEKPNPLAFWLTAEDKQIAQMRLERFRRVDINPINAKAFWRTIKNPALYMIIYIYVGMLIGVSGINYFQLWLKSLKNPDGSPVWGISQLNAIPMGGYAMQMAGIWAIALASDYFKTRWVVLIAICLIGIPSCIIMTVWNVPIGAKYYAFARPASLGLGVRYAPDRR</sequence>
<evidence type="ECO:0000256" key="2">
    <source>
        <dbReference type="ARBA" id="ARBA00022448"/>
    </source>
</evidence>
<dbReference type="PANTHER" id="PTHR43791">
    <property type="entry name" value="PERMEASE-RELATED"/>
    <property type="match status" value="1"/>
</dbReference>
<keyword evidence="5 6" id="KW-0472">Membrane</keyword>
<comment type="subcellular location">
    <subcellularLocation>
        <location evidence="1">Membrane</location>
        <topology evidence="1">Multi-pass membrane protein</topology>
    </subcellularLocation>
</comment>
<feature type="transmembrane region" description="Helical" evidence="6">
    <location>
        <begin position="329"/>
        <end position="349"/>
    </location>
</feature>
<feature type="transmembrane region" description="Helical" evidence="6">
    <location>
        <begin position="258"/>
        <end position="282"/>
    </location>
</feature>
<dbReference type="PANTHER" id="PTHR43791:SF64">
    <property type="entry name" value="MAJOR FACILITATOR SUPERFAMILY (MFS) PROFILE DOMAIN-CONTAINING PROTEIN"/>
    <property type="match status" value="1"/>
</dbReference>
<feature type="transmembrane region" description="Helical" evidence="6">
    <location>
        <begin position="302"/>
        <end position="322"/>
    </location>
</feature>
<name>J5QDH9_TRIAS</name>
<dbReference type="VEuPathDB" id="FungiDB:A1Q1_04481"/>
<organism evidence="7 8">
    <name type="scientific">Trichosporon asahii var. asahii (strain ATCC 90039 / CBS 2479 / JCM 2466 / KCTC 7840 / NBRC 103889/ NCYC 2677 / UAMH 7654)</name>
    <name type="common">Yeast</name>
    <dbReference type="NCBI Taxonomy" id="1186058"/>
    <lineage>
        <taxon>Eukaryota</taxon>
        <taxon>Fungi</taxon>
        <taxon>Dikarya</taxon>
        <taxon>Basidiomycota</taxon>
        <taxon>Agaricomycotina</taxon>
        <taxon>Tremellomycetes</taxon>
        <taxon>Trichosporonales</taxon>
        <taxon>Trichosporonaceae</taxon>
        <taxon>Trichosporon</taxon>
    </lineage>
</organism>
<dbReference type="Pfam" id="PF07690">
    <property type="entry name" value="MFS_1"/>
    <property type="match status" value="1"/>
</dbReference>
<evidence type="ECO:0000256" key="1">
    <source>
        <dbReference type="ARBA" id="ARBA00004141"/>
    </source>
</evidence>
<dbReference type="HOGENOM" id="CLU_001265_4_0_1"/>
<dbReference type="EMBL" id="ALBS01000276">
    <property type="protein sequence ID" value="EJT46803.1"/>
    <property type="molecule type" value="Genomic_DNA"/>
</dbReference>
<evidence type="ECO:0000256" key="3">
    <source>
        <dbReference type="ARBA" id="ARBA00022692"/>
    </source>
</evidence>
<dbReference type="InterPro" id="IPR011701">
    <property type="entry name" value="MFS"/>
</dbReference>
<evidence type="ECO:0000256" key="4">
    <source>
        <dbReference type="ARBA" id="ARBA00022989"/>
    </source>
</evidence>
<evidence type="ECO:0000313" key="8">
    <source>
        <dbReference type="Proteomes" id="UP000002748"/>
    </source>
</evidence>
<dbReference type="GeneID" id="25987994"/>
<comment type="caution">
    <text evidence="7">The sequence shown here is derived from an EMBL/GenBank/DDBJ whole genome shotgun (WGS) entry which is preliminary data.</text>
</comment>
<proteinExistence type="predicted"/>
<dbReference type="GO" id="GO:0016020">
    <property type="term" value="C:membrane"/>
    <property type="evidence" value="ECO:0007669"/>
    <property type="project" value="UniProtKB-SubCell"/>
</dbReference>
<evidence type="ECO:0000256" key="5">
    <source>
        <dbReference type="ARBA" id="ARBA00023136"/>
    </source>
</evidence>
<keyword evidence="4 6" id="KW-1133">Transmembrane helix</keyword>
<dbReference type="Proteomes" id="UP000002748">
    <property type="component" value="Unassembled WGS sequence"/>
</dbReference>
<dbReference type="GO" id="GO:0022857">
    <property type="term" value="F:transmembrane transporter activity"/>
    <property type="evidence" value="ECO:0007669"/>
    <property type="project" value="InterPro"/>
</dbReference>
<evidence type="ECO:0000313" key="7">
    <source>
        <dbReference type="EMBL" id="EJT46803.1"/>
    </source>
</evidence>
<reference evidence="7 8" key="1">
    <citation type="journal article" date="2012" name="Eukaryot. Cell">
        <title>Draft genome sequence of CBS 2479, the standard type strain of Trichosporon asahii.</title>
        <authorList>
            <person name="Yang R.Y."/>
            <person name="Li H.T."/>
            <person name="Zhu H."/>
            <person name="Zhou G.P."/>
            <person name="Wang M."/>
            <person name="Wang L."/>
        </authorList>
    </citation>
    <scope>NUCLEOTIDE SEQUENCE [LARGE SCALE GENOMIC DNA]</scope>
    <source>
        <strain evidence="8">ATCC 90039 / CBS 2479 / JCM 2466 / KCTC 7840 / NCYC 2677 / UAMH 7654</strain>
    </source>
</reference>
<dbReference type="Gene3D" id="1.20.1250.20">
    <property type="entry name" value="MFS general substrate transporter like domains"/>
    <property type="match status" value="1"/>
</dbReference>
<dbReference type="SUPFAM" id="SSF103473">
    <property type="entry name" value="MFS general substrate transporter"/>
    <property type="match status" value="1"/>
</dbReference>
<evidence type="ECO:0008006" key="9">
    <source>
        <dbReference type="Google" id="ProtNLM"/>
    </source>
</evidence>
<accession>J5QDH9</accession>
<dbReference type="KEGG" id="tasa:A1Q1_04481"/>
<dbReference type="InterPro" id="IPR036259">
    <property type="entry name" value="MFS_trans_sf"/>
</dbReference>
<keyword evidence="3 6" id="KW-0812">Transmembrane</keyword>
<gene>
    <name evidence="7" type="ORF">A1Q1_04481</name>
</gene>
<dbReference type="AlphaFoldDB" id="J5QDH9"/>
<feature type="transmembrane region" description="Helical" evidence="6">
    <location>
        <begin position="185"/>
        <end position="208"/>
    </location>
</feature>
<dbReference type="OrthoDB" id="3639251at2759"/>
<keyword evidence="2" id="KW-0813">Transport</keyword>
<evidence type="ECO:0000256" key="6">
    <source>
        <dbReference type="SAM" id="Phobius"/>
    </source>
</evidence>
<feature type="transmembrane region" description="Helical" evidence="6">
    <location>
        <begin position="152"/>
        <end position="173"/>
    </location>
</feature>